<dbReference type="InterPro" id="IPR051834">
    <property type="entry name" value="RING_finger_E3_ligase"/>
</dbReference>
<protein>
    <recommendedName>
        <fullName evidence="6">RING-type domain-containing protein</fullName>
    </recommendedName>
</protein>
<evidence type="ECO:0000256" key="5">
    <source>
        <dbReference type="SAM" id="MobiDB-lite"/>
    </source>
</evidence>
<evidence type="ECO:0000256" key="2">
    <source>
        <dbReference type="ARBA" id="ARBA00022771"/>
    </source>
</evidence>
<keyword evidence="1" id="KW-0479">Metal-binding</keyword>
<dbReference type="OrthoDB" id="8062037at2759"/>
<dbReference type="GO" id="GO:0005634">
    <property type="term" value="C:nucleus"/>
    <property type="evidence" value="ECO:0007669"/>
    <property type="project" value="TreeGrafter"/>
</dbReference>
<dbReference type="PANTHER" id="PTHR45931:SF3">
    <property type="entry name" value="RING ZINC FINGER-CONTAINING PROTEIN"/>
    <property type="match status" value="1"/>
</dbReference>
<dbReference type="GO" id="GO:0061630">
    <property type="term" value="F:ubiquitin protein ligase activity"/>
    <property type="evidence" value="ECO:0007669"/>
    <property type="project" value="TreeGrafter"/>
</dbReference>
<evidence type="ECO:0000256" key="3">
    <source>
        <dbReference type="ARBA" id="ARBA00022833"/>
    </source>
</evidence>
<organism evidence="7 8">
    <name type="scientific">Dissophora globulifera</name>
    <dbReference type="NCBI Taxonomy" id="979702"/>
    <lineage>
        <taxon>Eukaryota</taxon>
        <taxon>Fungi</taxon>
        <taxon>Fungi incertae sedis</taxon>
        <taxon>Mucoromycota</taxon>
        <taxon>Mortierellomycotina</taxon>
        <taxon>Mortierellomycetes</taxon>
        <taxon>Mortierellales</taxon>
        <taxon>Mortierellaceae</taxon>
        <taxon>Dissophora</taxon>
    </lineage>
</organism>
<feature type="compositionally biased region" description="Polar residues" evidence="5">
    <location>
        <begin position="315"/>
        <end position="331"/>
    </location>
</feature>
<gene>
    <name evidence="7" type="ORF">BGZ99_008257</name>
</gene>
<dbReference type="InterPro" id="IPR013083">
    <property type="entry name" value="Znf_RING/FYVE/PHD"/>
</dbReference>
<evidence type="ECO:0000313" key="8">
    <source>
        <dbReference type="Proteomes" id="UP000738325"/>
    </source>
</evidence>
<dbReference type="AlphaFoldDB" id="A0A9P6RS78"/>
<dbReference type="CDD" id="cd16454">
    <property type="entry name" value="RING-H2_PA-TM-RING"/>
    <property type="match status" value="1"/>
</dbReference>
<dbReference type="Gene3D" id="3.30.40.10">
    <property type="entry name" value="Zinc/RING finger domain, C3HC4 (zinc finger)"/>
    <property type="match status" value="1"/>
</dbReference>
<feature type="compositionally biased region" description="Basic and acidic residues" evidence="5">
    <location>
        <begin position="107"/>
        <end position="125"/>
    </location>
</feature>
<keyword evidence="3" id="KW-0862">Zinc</keyword>
<sequence length="366" mass="40798">MPSSSPILQIEEANDPRTFVEPLGENDGDDTQDNHNSHEVINVEDLLLVIQSMLHPPRTSRRRRNRSDLPGEFPSSNESNSHSIRDDSARPYAAMARRLTRRSPPPHSRDPSPSRSRDPSPHSRDPSTTIDSIPTFGLDDDGDIEMVDAPVDYEDEDEYNGGDYDMVVPSGFIESLLERIASNHASGRFLDTIGNPGDYVYTQSALDDVITQMMEMHARQGGPVGAPDNVIDNIPHHTLTNEELDAKTECSVCKDEFVQEDICLQLKCRHIFHEDCIKPWLKTSGTCPTCRFAVVPQTDQEEESHTRERSEQSDMSRTQRSARALTDGSNDSSERDSTSMRLPGSFPSSRQNSGSSSSSSRIPDLE</sequence>
<feature type="domain" description="RING-type" evidence="6">
    <location>
        <begin position="250"/>
        <end position="291"/>
    </location>
</feature>
<reference evidence="7" key="1">
    <citation type="journal article" date="2020" name="Fungal Divers.">
        <title>Resolving the Mortierellaceae phylogeny through synthesis of multi-gene phylogenetics and phylogenomics.</title>
        <authorList>
            <person name="Vandepol N."/>
            <person name="Liber J."/>
            <person name="Desiro A."/>
            <person name="Na H."/>
            <person name="Kennedy M."/>
            <person name="Barry K."/>
            <person name="Grigoriev I.V."/>
            <person name="Miller A.N."/>
            <person name="O'Donnell K."/>
            <person name="Stajich J.E."/>
            <person name="Bonito G."/>
        </authorList>
    </citation>
    <scope>NUCLEOTIDE SEQUENCE</scope>
    <source>
        <strain evidence="7">REB-010B</strain>
    </source>
</reference>
<proteinExistence type="predicted"/>
<dbReference type="InterPro" id="IPR001841">
    <property type="entry name" value="Znf_RING"/>
</dbReference>
<keyword evidence="8" id="KW-1185">Reference proteome</keyword>
<feature type="compositionally biased region" description="Low complexity" evidence="5">
    <location>
        <begin position="345"/>
        <end position="360"/>
    </location>
</feature>
<dbReference type="GO" id="GO:0008270">
    <property type="term" value="F:zinc ion binding"/>
    <property type="evidence" value="ECO:0007669"/>
    <property type="project" value="UniProtKB-KW"/>
</dbReference>
<evidence type="ECO:0000313" key="7">
    <source>
        <dbReference type="EMBL" id="KAG0327167.1"/>
    </source>
</evidence>
<dbReference type="PANTHER" id="PTHR45931">
    <property type="entry name" value="SI:CH211-59O9.10"/>
    <property type="match status" value="1"/>
</dbReference>
<evidence type="ECO:0000259" key="6">
    <source>
        <dbReference type="PROSITE" id="PS50089"/>
    </source>
</evidence>
<dbReference type="SMART" id="SM00184">
    <property type="entry name" value="RING"/>
    <property type="match status" value="1"/>
</dbReference>
<dbReference type="PROSITE" id="PS50089">
    <property type="entry name" value="ZF_RING_2"/>
    <property type="match status" value="1"/>
</dbReference>
<dbReference type="Pfam" id="PF13639">
    <property type="entry name" value="zf-RING_2"/>
    <property type="match status" value="1"/>
</dbReference>
<dbReference type="SUPFAM" id="SSF57850">
    <property type="entry name" value="RING/U-box"/>
    <property type="match status" value="1"/>
</dbReference>
<keyword evidence="2 4" id="KW-0863">Zinc-finger</keyword>
<comment type="caution">
    <text evidence="7">The sequence shown here is derived from an EMBL/GenBank/DDBJ whole genome shotgun (WGS) entry which is preliminary data.</text>
</comment>
<evidence type="ECO:0000256" key="4">
    <source>
        <dbReference type="PROSITE-ProRule" id="PRU00175"/>
    </source>
</evidence>
<evidence type="ECO:0000256" key="1">
    <source>
        <dbReference type="ARBA" id="ARBA00022723"/>
    </source>
</evidence>
<feature type="compositionally biased region" description="Basic and acidic residues" evidence="5">
    <location>
        <begin position="303"/>
        <end position="314"/>
    </location>
</feature>
<dbReference type="GO" id="GO:0006511">
    <property type="term" value="P:ubiquitin-dependent protein catabolic process"/>
    <property type="evidence" value="ECO:0007669"/>
    <property type="project" value="TreeGrafter"/>
</dbReference>
<feature type="region of interest" description="Disordered" evidence="5">
    <location>
        <begin position="297"/>
        <end position="366"/>
    </location>
</feature>
<dbReference type="EMBL" id="JAAAIP010000063">
    <property type="protein sequence ID" value="KAG0327167.1"/>
    <property type="molecule type" value="Genomic_DNA"/>
</dbReference>
<name>A0A9P6RS78_9FUNG</name>
<dbReference type="Proteomes" id="UP000738325">
    <property type="component" value="Unassembled WGS sequence"/>
</dbReference>
<feature type="region of interest" description="Disordered" evidence="5">
    <location>
        <begin position="1"/>
        <end position="39"/>
    </location>
</feature>
<accession>A0A9P6RS78</accession>
<feature type="region of interest" description="Disordered" evidence="5">
    <location>
        <begin position="54"/>
        <end position="144"/>
    </location>
</feature>